<dbReference type="SMART" id="SM00028">
    <property type="entry name" value="TPR"/>
    <property type="match status" value="3"/>
</dbReference>
<dbReference type="STRING" id="568069.A0A1J1J645"/>
<dbReference type="InterPro" id="IPR019734">
    <property type="entry name" value="TPR_rpt"/>
</dbReference>
<feature type="compositionally biased region" description="Basic residues" evidence="4">
    <location>
        <begin position="230"/>
        <end position="249"/>
    </location>
</feature>
<name>A0A1J1J645_9DIPT</name>
<keyword evidence="1" id="KW-0677">Repeat</keyword>
<dbReference type="Pfam" id="PF07719">
    <property type="entry name" value="TPR_2"/>
    <property type="match status" value="1"/>
</dbReference>
<evidence type="ECO:0000256" key="2">
    <source>
        <dbReference type="ARBA" id="ARBA00022803"/>
    </source>
</evidence>
<dbReference type="PROSITE" id="PS50005">
    <property type="entry name" value="TPR"/>
    <property type="match status" value="1"/>
</dbReference>
<evidence type="ECO:0000256" key="5">
    <source>
        <dbReference type="SAM" id="Phobius"/>
    </source>
</evidence>
<accession>A0A1J1J645</accession>
<dbReference type="AlphaFoldDB" id="A0A1J1J645"/>
<feature type="repeat" description="TPR" evidence="3">
    <location>
        <begin position="82"/>
        <end position="115"/>
    </location>
</feature>
<evidence type="ECO:0000313" key="7">
    <source>
        <dbReference type="Proteomes" id="UP000183832"/>
    </source>
</evidence>
<sequence length="249" mass="28824">MSNDENEQEKELTPEDYKEKGNACVKEKNYKEAILHYSNGLRKNPVDFFLYSNRSFAYLKLHQYYYALCDAEKVIEIRPDFVKGYFRKAEVLRETFQYDEALLNYGRALKLEPNNDVIISNLRLTAGMCNRETMLEKNVPWVGAGVGVIVGCAIVISDQFTKTPSVRHPILMVLLVMIAASIGFAIAKSFRFYLKFHRKGMIEAPTELSEDFLIRDSSPDADEDEEQMPKKRNRYSKSQARFRMKKAKT</sequence>
<keyword evidence="5" id="KW-0812">Transmembrane</keyword>
<keyword evidence="5" id="KW-1133">Transmembrane helix</keyword>
<dbReference type="InterPro" id="IPR011990">
    <property type="entry name" value="TPR-like_helical_dom_sf"/>
</dbReference>
<dbReference type="Gene3D" id="1.25.40.10">
    <property type="entry name" value="Tetratricopeptide repeat domain"/>
    <property type="match status" value="1"/>
</dbReference>
<keyword evidence="7" id="KW-1185">Reference proteome</keyword>
<evidence type="ECO:0000256" key="4">
    <source>
        <dbReference type="SAM" id="MobiDB-lite"/>
    </source>
</evidence>
<dbReference type="PANTHER" id="PTHR22904:SF532">
    <property type="entry name" value="HEAT SHOCK PROTEIN STI1-LIKE PROTEIN"/>
    <property type="match status" value="1"/>
</dbReference>
<feature type="transmembrane region" description="Helical" evidence="5">
    <location>
        <begin position="169"/>
        <end position="190"/>
    </location>
</feature>
<dbReference type="GO" id="GO:0051879">
    <property type="term" value="F:Hsp90 protein binding"/>
    <property type="evidence" value="ECO:0007669"/>
    <property type="project" value="TreeGrafter"/>
</dbReference>
<keyword evidence="5" id="KW-0472">Membrane</keyword>
<evidence type="ECO:0000256" key="1">
    <source>
        <dbReference type="ARBA" id="ARBA00022737"/>
    </source>
</evidence>
<dbReference type="Proteomes" id="UP000183832">
    <property type="component" value="Unassembled WGS sequence"/>
</dbReference>
<evidence type="ECO:0000313" key="6">
    <source>
        <dbReference type="EMBL" id="CRL07869.1"/>
    </source>
</evidence>
<feature type="transmembrane region" description="Helical" evidence="5">
    <location>
        <begin position="138"/>
        <end position="157"/>
    </location>
</feature>
<dbReference type="InterPro" id="IPR013105">
    <property type="entry name" value="TPR_2"/>
</dbReference>
<reference evidence="6 7" key="1">
    <citation type="submission" date="2015-04" db="EMBL/GenBank/DDBJ databases">
        <authorList>
            <person name="Syromyatnikov M.Y."/>
            <person name="Popov V.N."/>
        </authorList>
    </citation>
    <scope>NUCLEOTIDE SEQUENCE [LARGE SCALE GENOMIC DNA]</scope>
</reference>
<keyword evidence="2 3" id="KW-0802">TPR repeat</keyword>
<dbReference type="PANTHER" id="PTHR22904">
    <property type="entry name" value="TPR REPEAT CONTAINING PROTEIN"/>
    <property type="match status" value="1"/>
</dbReference>
<proteinExistence type="predicted"/>
<dbReference type="SUPFAM" id="SSF48452">
    <property type="entry name" value="TPR-like"/>
    <property type="match status" value="1"/>
</dbReference>
<protein>
    <submittedName>
        <fullName evidence="6">CLUMA_CG020823, isoform A</fullName>
    </submittedName>
</protein>
<evidence type="ECO:0000256" key="3">
    <source>
        <dbReference type="PROSITE-ProRule" id="PRU00339"/>
    </source>
</evidence>
<dbReference type="OrthoDB" id="2423701at2759"/>
<organism evidence="6 7">
    <name type="scientific">Clunio marinus</name>
    <dbReference type="NCBI Taxonomy" id="568069"/>
    <lineage>
        <taxon>Eukaryota</taxon>
        <taxon>Metazoa</taxon>
        <taxon>Ecdysozoa</taxon>
        <taxon>Arthropoda</taxon>
        <taxon>Hexapoda</taxon>
        <taxon>Insecta</taxon>
        <taxon>Pterygota</taxon>
        <taxon>Neoptera</taxon>
        <taxon>Endopterygota</taxon>
        <taxon>Diptera</taxon>
        <taxon>Nematocera</taxon>
        <taxon>Chironomoidea</taxon>
        <taxon>Chironomidae</taxon>
        <taxon>Clunio</taxon>
    </lineage>
</organism>
<feature type="region of interest" description="Disordered" evidence="4">
    <location>
        <begin position="215"/>
        <end position="249"/>
    </location>
</feature>
<dbReference type="EMBL" id="CVRI01000073">
    <property type="protein sequence ID" value="CRL07869.1"/>
    <property type="molecule type" value="Genomic_DNA"/>
</dbReference>
<gene>
    <name evidence="6" type="ORF">CLUMA_CG020823</name>
</gene>